<feature type="region of interest" description="Disordered" evidence="1">
    <location>
        <begin position="103"/>
        <end position="132"/>
    </location>
</feature>
<gene>
    <name evidence="2" type="ORF">P5G51_000945</name>
</gene>
<protein>
    <submittedName>
        <fullName evidence="2">Uncharacterized protein</fullName>
    </submittedName>
</protein>
<dbReference type="EMBL" id="JAROCA020000001">
    <property type="protein sequence ID" value="MDY0404161.1"/>
    <property type="molecule type" value="Genomic_DNA"/>
</dbReference>
<organism evidence="2 3">
    <name type="scientific">Tigheibacillus jepli</name>
    <dbReference type="NCBI Taxonomy" id="3035914"/>
    <lineage>
        <taxon>Bacteria</taxon>
        <taxon>Bacillati</taxon>
        <taxon>Bacillota</taxon>
        <taxon>Bacilli</taxon>
        <taxon>Bacillales</taxon>
        <taxon>Bacillaceae</taxon>
        <taxon>Tigheibacillus</taxon>
    </lineage>
</organism>
<evidence type="ECO:0000256" key="1">
    <source>
        <dbReference type="SAM" id="MobiDB-lite"/>
    </source>
</evidence>
<proteinExistence type="predicted"/>
<name>A0ABU5CD12_9BACI</name>
<dbReference type="RefSeq" id="WP_320384132.1">
    <property type="nucleotide sequence ID" value="NZ_JAROCA020000001.1"/>
</dbReference>
<accession>A0ABU5CD12</accession>
<dbReference type="Proteomes" id="UP001228376">
    <property type="component" value="Unassembled WGS sequence"/>
</dbReference>
<evidence type="ECO:0000313" key="3">
    <source>
        <dbReference type="Proteomes" id="UP001228376"/>
    </source>
</evidence>
<evidence type="ECO:0000313" key="2">
    <source>
        <dbReference type="EMBL" id="MDY0404161.1"/>
    </source>
</evidence>
<sequence>MDFVKEFLEIKSTDSDEELTDALLFLSVAVLSEIVLDKVHFKRNKDLKVFTNDVLLTNYKDYLFDSRPTLYARIVKDLRTYRVKNPGHFLRLENNIQQFLSLKHKETDKDTNEEDKKDANEKKGNIRKVIKE</sequence>
<comment type="caution">
    <text evidence="2">The sequence shown here is derived from an EMBL/GenBank/DDBJ whole genome shotgun (WGS) entry which is preliminary data.</text>
</comment>
<keyword evidence="3" id="KW-1185">Reference proteome</keyword>
<reference evidence="2 3" key="1">
    <citation type="submission" date="2023-10" db="EMBL/GenBank/DDBJ databases">
        <title>179-bfca-hs.</title>
        <authorList>
            <person name="Miliotis G."/>
            <person name="Sengupta P."/>
            <person name="Hameed A."/>
            <person name="Chuvochina M."/>
            <person name="Mcdonagh F."/>
            <person name="Simpson A.C."/>
            <person name="Singh N.K."/>
            <person name="Rekha P.D."/>
            <person name="Raman K."/>
            <person name="Hugenholtz P."/>
            <person name="Venkateswaran K."/>
        </authorList>
    </citation>
    <scope>NUCLEOTIDE SEQUENCE [LARGE SCALE GENOMIC DNA]</scope>
    <source>
        <strain evidence="2 3">179-BFC-A-HS</strain>
    </source>
</reference>